<evidence type="ECO:0000256" key="1">
    <source>
        <dbReference type="SAM" id="MobiDB-lite"/>
    </source>
</evidence>
<dbReference type="STRING" id="703135.A0A2A9NI71"/>
<organism evidence="3 4">
    <name type="scientific">Amanita thiersii Skay4041</name>
    <dbReference type="NCBI Taxonomy" id="703135"/>
    <lineage>
        <taxon>Eukaryota</taxon>
        <taxon>Fungi</taxon>
        <taxon>Dikarya</taxon>
        <taxon>Basidiomycota</taxon>
        <taxon>Agaricomycotina</taxon>
        <taxon>Agaricomycetes</taxon>
        <taxon>Agaricomycetidae</taxon>
        <taxon>Agaricales</taxon>
        <taxon>Pluteineae</taxon>
        <taxon>Amanitaceae</taxon>
        <taxon>Amanita</taxon>
    </lineage>
</organism>
<dbReference type="InterPro" id="IPR011074">
    <property type="entry name" value="CRAL/TRIO_N_dom"/>
</dbReference>
<dbReference type="CDD" id="cd00170">
    <property type="entry name" value="SEC14"/>
    <property type="match status" value="1"/>
</dbReference>
<keyword evidence="4" id="KW-1185">Reference proteome</keyword>
<dbReference type="InterPro" id="IPR036273">
    <property type="entry name" value="CRAL/TRIO_N_dom_sf"/>
</dbReference>
<dbReference type="PROSITE" id="PS50191">
    <property type="entry name" value="CRAL_TRIO"/>
    <property type="match status" value="1"/>
</dbReference>
<dbReference type="SMART" id="SM00516">
    <property type="entry name" value="SEC14"/>
    <property type="match status" value="1"/>
</dbReference>
<dbReference type="EMBL" id="KZ302083">
    <property type="protein sequence ID" value="PFH47957.1"/>
    <property type="molecule type" value="Genomic_DNA"/>
</dbReference>
<gene>
    <name evidence="3" type="ORF">AMATHDRAFT_150905</name>
</gene>
<dbReference type="PANTHER" id="PTHR45824">
    <property type="entry name" value="GH16843P"/>
    <property type="match status" value="1"/>
</dbReference>
<dbReference type="Proteomes" id="UP000242287">
    <property type="component" value="Unassembled WGS sequence"/>
</dbReference>
<feature type="region of interest" description="Disordered" evidence="1">
    <location>
        <begin position="1"/>
        <end position="23"/>
    </location>
</feature>
<dbReference type="OrthoDB" id="75724at2759"/>
<feature type="compositionally biased region" description="Gly residues" evidence="1">
    <location>
        <begin position="354"/>
        <end position="422"/>
    </location>
</feature>
<dbReference type="Pfam" id="PF03765">
    <property type="entry name" value="CRAL_TRIO_N"/>
    <property type="match status" value="1"/>
</dbReference>
<sequence length="422" mass="46002">MSDIRYTQVPPPPHVASDPRAKLTSEEEAKYNDLFLHFSKDTFAIPGIETNPQLLEEEKFWLSRECLLRYLRASKWKTATAIQRLENTLKWRREFGIYDLLTPEHVEPEAVTGKEVVFGYDTDGRPGFYMFPSRQNTDEPTRQIQFAVWMLERCIDLMRPGVETVILLINYADKAKGPSMSTARAVLNILQDHYPERLGRSLIIKIPFYINAFFKIIMPFVDPITREKVKFNPEVVKDGYFTPDMLMNGSWEGSCNFEYVHDNYWPALVMLCDERKKAWLAKWRELGAKVGIKEWDYKKDTDIPESEFETDVALELLDDSGNGHIPPMAVQPFPDEVKTSENHCDRSAHHGHAVSGGEGYSGHTSGGGDGSGAAGAGAGSGGGSSSGGGEGGGGCSGGGGGDSGGGSSGGGDGGGGGCGGGD</sequence>
<reference evidence="3 4" key="1">
    <citation type="submission" date="2014-02" db="EMBL/GenBank/DDBJ databases">
        <title>Transposable element dynamics among asymbiotic and ectomycorrhizal Amanita fungi.</title>
        <authorList>
            <consortium name="DOE Joint Genome Institute"/>
            <person name="Hess J."/>
            <person name="Skrede I."/>
            <person name="Wolfe B."/>
            <person name="LaButti K."/>
            <person name="Ohm R.A."/>
            <person name="Grigoriev I.V."/>
            <person name="Pringle A."/>
        </authorList>
    </citation>
    <scope>NUCLEOTIDE SEQUENCE [LARGE SCALE GENOMIC DNA]</scope>
    <source>
        <strain evidence="3 4">SKay4041</strain>
    </source>
</reference>
<feature type="domain" description="CRAL-TRIO" evidence="2">
    <location>
        <begin position="105"/>
        <end position="259"/>
    </location>
</feature>
<accession>A0A2A9NI71</accession>
<evidence type="ECO:0000259" key="2">
    <source>
        <dbReference type="PROSITE" id="PS50191"/>
    </source>
</evidence>
<name>A0A2A9NI71_9AGAR</name>
<dbReference type="SUPFAM" id="SSF52087">
    <property type="entry name" value="CRAL/TRIO domain"/>
    <property type="match status" value="1"/>
</dbReference>
<dbReference type="Gene3D" id="3.40.525.10">
    <property type="entry name" value="CRAL-TRIO lipid binding domain"/>
    <property type="match status" value="1"/>
</dbReference>
<dbReference type="SMART" id="SM01100">
    <property type="entry name" value="CRAL_TRIO_N"/>
    <property type="match status" value="1"/>
</dbReference>
<dbReference type="PANTHER" id="PTHR45824:SF29">
    <property type="entry name" value="GH16843P"/>
    <property type="match status" value="1"/>
</dbReference>
<dbReference type="GO" id="GO:0008526">
    <property type="term" value="F:phosphatidylinositol transfer activity"/>
    <property type="evidence" value="ECO:0007669"/>
    <property type="project" value="TreeGrafter"/>
</dbReference>
<evidence type="ECO:0000313" key="4">
    <source>
        <dbReference type="Proteomes" id="UP000242287"/>
    </source>
</evidence>
<dbReference type="SUPFAM" id="SSF46938">
    <property type="entry name" value="CRAL/TRIO N-terminal domain"/>
    <property type="match status" value="1"/>
</dbReference>
<dbReference type="InterPro" id="IPR036865">
    <property type="entry name" value="CRAL-TRIO_dom_sf"/>
</dbReference>
<dbReference type="Pfam" id="PF00650">
    <property type="entry name" value="CRAL_TRIO"/>
    <property type="match status" value="1"/>
</dbReference>
<dbReference type="InterPro" id="IPR052578">
    <property type="entry name" value="PI_Transfer_CRAL-TRIO"/>
</dbReference>
<evidence type="ECO:0000313" key="3">
    <source>
        <dbReference type="EMBL" id="PFH47957.1"/>
    </source>
</evidence>
<dbReference type="AlphaFoldDB" id="A0A2A9NI71"/>
<feature type="region of interest" description="Disordered" evidence="1">
    <location>
        <begin position="320"/>
        <end position="422"/>
    </location>
</feature>
<protein>
    <recommendedName>
        <fullName evidence="2">CRAL-TRIO domain-containing protein</fullName>
    </recommendedName>
</protein>
<dbReference type="InterPro" id="IPR001251">
    <property type="entry name" value="CRAL-TRIO_dom"/>
</dbReference>
<proteinExistence type="predicted"/>
<feature type="compositionally biased region" description="Basic and acidic residues" evidence="1">
    <location>
        <begin position="335"/>
        <end position="348"/>
    </location>
</feature>